<dbReference type="InterPro" id="IPR036047">
    <property type="entry name" value="F-box-like_dom_sf"/>
</dbReference>
<gene>
    <name evidence="2" type="ORF">DCAF_LOCUS23779</name>
</gene>
<comment type="caution">
    <text evidence="2">The sequence shown here is derived from an EMBL/GenBank/DDBJ whole genome shotgun (WGS) entry which is preliminary data.</text>
</comment>
<dbReference type="InterPro" id="IPR055290">
    <property type="entry name" value="At3g26010-like"/>
</dbReference>
<evidence type="ECO:0000259" key="1">
    <source>
        <dbReference type="Pfam" id="PF00646"/>
    </source>
</evidence>
<dbReference type="Gene3D" id="1.20.1280.50">
    <property type="match status" value="1"/>
</dbReference>
<sequence length="422" mass="49028">MAGDSEKPSRIRYQFLVSCFSKRTQRDIPSSSSSESSNFCLNDLQDLLIEVFQRLPTTKSAFLCKCVCKNWYSMISTPYFACRFITHNFNSRYKQKPSALIVNYINDRNGIGLLTLSDEPMFKSEGFELNYLPERNGSVRVSAVFNDLMVCSVDEFGYGKLRFYICNPFTMQWVSLPSLDYGIDIVYPSRVGFVCEPYYFEDSRGKCTINCRYRFRVVQFFYKQTDRQLIVWTCCSETQTWCKSVFEVLEYRWLKNVVAYNGKLLWYSGKHVVAYDPFNLELSTFIDCFHITGDSRITVFRGVLRLMELVDLGTSWSLAIWKLKDYNKGEWSLENQVDLHTMIPESSLVQEIVDDVYQVCELLGCDGDIVYLQFETSVLSCNMRTKELKMAGKIPGESYFYCLEKAFHIELPLWPTPIASPN</sequence>
<accession>A0AAV1SM26</accession>
<dbReference type="PANTHER" id="PTHR35546:SF128">
    <property type="entry name" value="F-BOX ASSOCIATED DOMAIN-CONTAINING PROTEIN"/>
    <property type="match status" value="1"/>
</dbReference>
<name>A0AAV1SM26_9ROSI</name>
<dbReference type="SUPFAM" id="SSF81383">
    <property type="entry name" value="F-box domain"/>
    <property type="match status" value="1"/>
</dbReference>
<protein>
    <recommendedName>
        <fullName evidence="1">F-box domain-containing protein</fullName>
    </recommendedName>
</protein>
<feature type="domain" description="F-box" evidence="1">
    <location>
        <begin position="46"/>
        <end position="80"/>
    </location>
</feature>
<evidence type="ECO:0000313" key="3">
    <source>
        <dbReference type="Proteomes" id="UP001314170"/>
    </source>
</evidence>
<dbReference type="AlphaFoldDB" id="A0AAV1SM26"/>
<dbReference type="PANTHER" id="PTHR35546">
    <property type="entry name" value="F-BOX PROTEIN INTERACTION DOMAIN PROTEIN-RELATED"/>
    <property type="match status" value="1"/>
</dbReference>
<dbReference type="Pfam" id="PF00646">
    <property type="entry name" value="F-box"/>
    <property type="match status" value="1"/>
</dbReference>
<reference evidence="2 3" key="1">
    <citation type="submission" date="2024-01" db="EMBL/GenBank/DDBJ databases">
        <authorList>
            <person name="Waweru B."/>
        </authorList>
    </citation>
    <scope>NUCLEOTIDE SEQUENCE [LARGE SCALE GENOMIC DNA]</scope>
</reference>
<organism evidence="2 3">
    <name type="scientific">Dovyalis caffra</name>
    <dbReference type="NCBI Taxonomy" id="77055"/>
    <lineage>
        <taxon>Eukaryota</taxon>
        <taxon>Viridiplantae</taxon>
        <taxon>Streptophyta</taxon>
        <taxon>Embryophyta</taxon>
        <taxon>Tracheophyta</taxon>
        <taxon>Spermatophyta</taxon>
        <taxon>Magnoliopsida</taxon>
        <taxon>eudicotyledons</taxon>
        <taxon>Gunneridae</taxon>
        <taxon>Pentapetalae</taxon>
        <taxon>rosids</taxon>
        <taxon>fabids</taxon>
        <taxon>Malpighiales</taxon>
        <taxon>Salicaceae</taxon>
        <taxon>Flacourtieae</taxon>
        <taxon>Dovyalis</taxon>
    </lineage>
</organism>
<keyword evidence="3" id="KW-1185">Reference proteome</keyword>
<dbReference type="EMBL" id="CAWUPB010001184">
    <property type="protein sequence ID" value="CAK7351289.1"/>
    <property type="molecule type" value="Genomic_DNA"/>
</dbReference>
<dbReference type="InterPro" id="IPR001810">
    <property type="entry name" value="F-box_dom"/>
</dbReference>
<evidence type="ECO:0000313" key="2">
    <source>
        <dbReference type="EMBL" id="CAK7351289.1"/>
    </source>
</evidence>
<dbReference type="Proteomes" id="UP001314170">
    <property type="component" value="Unassembled WGS sequence"/>
</dbReference>
<proteinExistence type="predicted"/>